<reference evidence="2 4" key="2">
    <citation type="submission" date="2019-03" db="EMBL/GenBank/DDBJ databases">
        <title>Genomic Encyclopedia of Type Strains, Phase IV (KMG-IV): sequencing the most valuable type-strain genomes for metagenomic binning, comparative biology and taxonomic classification.</title>
        <authorList>
            <person name="Goeker M."/>
        </authorList>
    </citation>
    <scope>NUCLEOTIDE SEQUENCE [LARGE SCALE GENOMIC DNA]</scope>
    <source>
        <strain evidence="2 4">DSM 20580</strain>
    </source>
</reference>
<sequence>MLQQIRIDNWLVEVDLDQTREFYSKDLEVCDCLYCKNYVEATKSFNSSISDLFSQLGILASKPAELSYFSTDESGEMCYIGDFHLVGKVLEGELCTPSNFEETNTFKVENFTFGFSEHLEFVPKRFPTPVLQFILVANIPWVLEENPED</sequence>
<dbReference type="AlphaFoldDB" id="A0A2U3A9B4"/>
<evidence type="ECO:0000313" key="1">
    <source>
        <dbReference type="EMBL" id="STX09665.1"/>
    </source>
</evidence>
<evidence type="ECO:0000313" key="3">
    <source>
        <dbReference type="Proteomes" id="UP000254330"/>
    </source>
</evidence>
<dbReference type="EMBL" id="UGNP01000001">
    <property type="protein sequence ID" value="STX09665.1"/>
    <property type="molecule type" value="Genomic_DNA"/>
</dbReference>
<dbReference type="OrthoDB" id="1691135at2"/>
<comment type="caution">
    <text evidence="1">The sequence shown here is derived from an EMBL/GenBank/DDBJ whole genome shotgun (WGS) entry which is preliminary data.</text>
</comment>
<evidence type="ECO:0000313" key="4">
    <source>
        <dbReference type="Proteomes" id="UP000294641"/>
    </source>
</evidence>
<gene>
    <name evidence="2" type="ORF">DFR61_1591</name>
    <name evidence="1" type="ORF">NCTC10597_01357</name>
</gene>
<proteinExistence type="predicted"/>
<keyword evidence="4" id="KW-1185">Reference proteome</keyword>
<dbReference type="EMBL" id="SNZG01000059">
    <property type="protein sequence ID" value="TDR32942.1"/>
    <property type="molecule type" value="Genomic_DNA"/>
</dbReference>
<evidence type="ECO:0000313" key="2">
    <source>
        <dbReference type="EMBL" id="TDR32942.1"/>
    </source>
</evidence>
<dbReference type="Proteomes" id="UP000254330">
    <property type="component" value="Unassembled WGS sequence"/>
</dbReference>
<accession>A0A2U3A9B4</accession>
<dbReference type="Proteomes" id="UP000294641">
    <property type="component" value="Unassembled WGS sequence"/>
</dbReference>
<protein>
    <submittedName>
        <fullName evidence="1">Uncharacterized protein</fullName>
    </submittedName>
</protein>
<dbReference type="RefSeq" id="WP_109350824.1">
    <property type="nucleotide sequence ID" value="NZ_BJUE01000066.1"/>
</dbReference>
<reference evidence="1 3" key="1">
    <citation type="submission" date="2018-06" db="EMBL/GenBank/DDBJ databases">
        <authorList>
            <consortium name="Pathogen Informatics"/>
            <person name="Doyle S."/>
        </authorList>
    </citation>
    <scope>NUCLEOTIDE SEQUENCE [LARGE SCALE GENOMIC DNA]</scope>
    <source>
        <strain evidence="1 3">NCTC10597</strain>
    </source>
</reference>
<organism evidence="1 3">
    <name type="scientific">Kurthia zopfii</name>
    <dbReference type="NCBI Taxonomy" id="1650"/>
    <lineage>
        <taxon>Bacteria</taxon>
        <taxon>Bacillati</taxon>
        <taxon>Bacillota</taxon>
        <taxon>Bacilli</taxon>
        <taxon>Bacillales</taxon>
        <taxon>Caryophanaceae</taxon>
        <taxon>Kurthia</taxon>
    </lineage>
</organism>
<name>A0A2U3A9B4_9BACL</name>